<name>A0A438HLG3_VITVI</name>
<evidence type="ECO:0000313" key="3">
    <source>
        <dbReference type="Proteomes" id="UP000288805"/>
    </source>
</evidence>
<reference evidence="2 3" key="1">
    <citation type="journal article" date="2018" name="PLoS Genet.">
        <title>Population sequencing reveals clonal diversity and ancestral inbreeding in the grapevine cultivar Chardonnay.</title>
        <authorList>
            <person name="Roach M.J."/>
            <person name="Johnson D.L."/>
            <person name="Bohlmann J."/>
            <person name="van Vuuren H.J."/>
            <person name="Jones S.J."/>
            <person name="Pretorius I.S."/>
            <person name="Schmidt S.A."/>
            <person name="Borneman A.R."/>
        </authorList>
    </citation>
    <scope>NUCLEOTIDE SEQUENCE [LARGE SCALE GENOMIC DNA]</scope>
    <source>
        <strain evidence="3">cv. Chardonnay</strain>
        <tissue evidence="2">Leaf</tissue>
    </source>
</reference>
<comment type="caution">
    <text evidence="2">The sequence shown here is derived from an EMBL/GenBank/DDBJ whole genome shotgun (WGS) entry which is preliminary data.</text>
</comment>
<feature type="region of interest" description="Disordered" evidence="1">
    <location>
        <begin position="1"/>
        <end position="37"/>
    </location>
</feature>
<evidence type="ECO:0000313" key="2">
    <source>
        <dbReference type="EMBL" id="RVW85303.1"/>
    </source>
</evidence>
<dbReference type="EMBL" id="QGNW01000205">
    <property type="protein sequence ID" value="RVW85303.1"/>
    <property type="molecule type" value="Genomic_DNA"/>
</dbReference>
<accession>A0A438HLG3</accession>
<evidence type="ECO:0000256" key="1">
    <source>
        <dbReference type="SAM" id="MobiDB-lite"/>
    </source>
</evidence>
<gene>
    <name evidence="2" type="ORF">CK203_045597</name>
</gene>
<protein>
    <submittedName>
        <fullName evidence="2">Uncharacterized protein</fullName>
    </submittedName>
</protein>
<proteinExistence type="predicted"/>
<dbReference type="Proteomes" id="UP000288805">
    <property type="component" value="Unassembled WGS sequence"/>
</dbReference>
<sequence length="127" mass="14274">MFQHGPDPSDLMDKGGITSTSRMPQQGGQENAKVGCSRADRSVGDLSKLEFRAHFSYFGHHPDSAIERQSFIATSLSLIPNEHFVLKELPFYEIARLADSEAHQAHLEEREKKLQEITLRQAPIASR</sequence>
<organism evidence="2 3">
    <name type="scientific">Vitis vinifera</name>
    <name type="common">Grape</name>
    <dbReference type="NCBI Taxonomy" id="29760"/>
    <lineage>
        <taxon>Eukaryota</taxon>
        <taxon>Viridiplantae</taxon>
        <taxon>Streptophyta</taxon>
        <taxon>Embryophyta</taxon>
        <taxon>Tracheophyta</taxon>
        <taxon>Spermatophyta</taxon>
        <taxon>Magnoliopsida</taxon>
        <taxon>eudicotyledons</taxon>
        <taxon>Gunneridae</taxon>
        <taxon>Pentapetalae</taxon>
        <taxon>rosids</taxon>
        <taxon>Vitales</taxon>
        <taxon>Vitaceae</taxon>
        <taxon>Viteae</taxon>
        <taxon>Vitis</taxon>
    </lineage>
</organism>
<feature type="compositionally biased region" description="Polar residues" evidence="1">
    <location>
        <begin position="17"/>
        <end position="29"/>
    </location>
</feature>
<dbReference type="AlphaFoldDB" id="A0A438HLG3"/>